<dbReference type="Gene3D" id="3.90.226.10">
    <property type="entry name" value="2-enoyl-CoA Hydratase, Chain A, domain 1"/>
    <property type="match status" value="2"/>
</dbReference>
<dbReference type="InterPro" id="IPR029045">
    <property type="entry name" value="ClpP/crotonase-like_dom_sf"/>
</dbReference>
<dbReference type="PANTHER" id="PTHR43842:SF2">
    <property type="entry name" value="PROPIONYL-COA CARBOXYLASE BETA CHAIN, MITOCHONDRIAL"/>
    <property type="match status" value="1"/>
</dbReference>
<evidence type="ECO:0000259" key="2">
    <source>
        <dbReference type="PROSITE" id="PS50989"/>
    </source>
</evidence>
<dbReference type="InterPro" id="IPR000438">
    <property type="entry name" value="Acetyl_CoA_COase_Trfase_b_su"/>
</dbReference>
<dbReference type="PROSITE" id="PS50980">
    <property type="entry name" value="COA_CT_NTER"/>
    <property type="match status" value="1"/>
</dbReference>
<comment type="caution">
    <text evidence="3">The sequence shown here is derived from an EMBL/GenBank/DDBJ whole genome shotgun (WGS) entry which is preliminary data.</text>
</comment>
<dbReference type="PANTHER" id="PTHR43842">
    <property type="entry name" value="PROPIONYL-COA CARBOXYLASE BETA CHAIN"/>
    <property type="match status" value="1"/>
</dbReference>
<protein>
    <submittedName>
        <fullName evidence="3">Acyl-CoA carboxylase subunit beta</fullName>
    </submittedName>
</protein>
<dbReference type="InterPro" id="IPR034733">
    <property type="entry name" value="AcCoA_carboxyl_beta"/>
</dbReference>
<organism evidence="3 4">
    <name type="scientific">Eiseniibacteriota bacterium</name>
    <dbReference type="NCBI Taxonomy" id="2212470"/>
    <lineage>
        <taxon>Bacteria</taxon>
        <taxon>Candidatus Eiseniibacteriota</taxon>
    </lineage>
</organism>
<gene>
    <name evidence="3" type="ORF">KC729_06970</name>
</gene>
<sequence>MTDGRPARARDEVERRRALLLAGGGEDAVRRQHDRGKLTARERLDLLFDPDSFVELGLWARHRVPELAGRELPAEGVVTGKGEVGGHPVFAFSQDFTVAGGTIGERGAAKIVELLSIALKCGIPVVGFNDSGGARIQEGVESLSGYGKIFYHNTLLSGVVPQISVIAGPCAGGAAYSPALTDFVIMVEETSHMTIAGPEVIRAATGEVIDEESLGGARTHAEIAGNAHLACPSEEDAIDQVKRLLSFLPPNNLQAPPDVPFSGAIEDDDELDEVVPEDPRRPYDVRDVITRIVDDRDFFELQPGFAANLITGFARLGGMVVGVVANQPIVLAGSIDIDASDKAARFVRTCNVYNIPVVTLVDVPGFLPGVAQEHGGIIRHGAKMLFSYSAATVPKLTVILRKAYGGAYLAMCSKDLGAETVLAWPTAEIAVMGPEGAVRVLHRKEIEGADDPAKFVEEKVREYRERHANPYRAAEALHIDDIIRPAWTRRLLIERLGILRAKRDLRPQKKHGNIPL</sequence>
<dbReference type="InterPro" id="IPR051047">
    <property type="entry name" value="AccD/PCCB"/>
</dbReference>
<accession>A0A956RND4</accession>
<dbReference type="PRINTS" id="PR01070">
    <property type="entry name" value="ACCCTRFRASEB"/>
</dbReference>
<evidence type="ECO:0000313" key="3">
    <source>
        <dbReference type="EMBL" id="MCA9727406.1"/>
    </source>
</evidence>
<reference evidence="3" key="1">
    <citation type="submission" date="2020-04" db="EMBL/GenBank/DDBJ databases">
        <authorList>
            <person name="Zhang T."/>
        </authorList>
    </citation>
    <scope>NUCLEOTIDE SEQUENCE</scope>
    <source>
        <strain evidence="3">HKST-UBA01</strain>
    </source>
</reference>
<dbReference type="EMBL" id="JAGQHR010000159">
    <property type="protein sequence ID" value="MCA9727406.1"/>
    <property type="molecule type" value="Genomic_DNA"/>
</dbReference>
<name>A0A956RND4_UNCEI</name>
<dbReference type="GO" id="GO:0003989">
    <property type="term" value="F:acetyl-CoA carboxylase activity"/>
    <property type="evidence" value="ECO:0007669"/>
    <property type="project" value="InterPro"/>
</dbReference>
<dbReference type="GO" id="GO:0006633">
    <property type="term" value="P:fatty acid biosynthetic process"/>
    <property type="evidence" value="ECO:0007669"/>
    <property type="project" value="InterPro"/>
</dbReference>
<dbReference type="Proteomes" id="UP000697710">
    <property type="component" value="Unassembled WGS sequence"/>
</dbReference>
<evidence type="ECO:0000259" key="1">
    <source>
        <dbReference type="PROSITE" id="PS50980"/>
    </source>
</evidence>
<dbReference type="InterPro" id="IPR011762">
    <property type="entry name" value="COA_CT_N"/>
</dbReference>
<evidence type="ECO:0000313" key="4">
    <source>
        <dbReference type="Proteomes" id="UP000697710"/>
    </source>
</evidence>
<reference evidence="3" key="2">
    <citation type="journal article" date="2021" name="Microbiome">
        <title>Successional dynamics and alternative stable states in a saline activated sludge microbial community over 9 years.</title>
        <authorList>
            <person name="Wang Y."/>
            <person name="Ye J."/>
            <person name="Ju F."/>
            <person name="Liu L."/>
            <person name="Boyd J.A."/>
            <person name="Deng Y."/>
            <person name="Parks D.H."/>
            <person name="Jiang X."/>
            <person name="Yin X."/>
            <person name="Woodcroft B.J."/>
            <person name="Tyson G.W."/>
            <person name="Hugenholtz P."/>
            <person name="Polz M.F."/>
            <person name="Zhang T."/>
        </authorList>
    </citation>
    <scope>NUCLEOTIDE SEQUENCE</scope>
    <source>
        <strain evidence="3">HKST-UBA01</strain>
    </source>
</reference>
<feature type="domain" description="CoA carboxyltransferase N-terminal" evidence="1">
    <location>
        <begin position="6"/>
        <end position="260"/>
    </location>
</feature>
<dbReference type="GO" id="GO:0004658">
    <property type="term" value="F:propionyl-CoA carboxylase activity"/>
    <property type="evidence" value="ECO:0007669"/>
    <property type="project" value="TreeGrafter"/>
</dbReference>
<dbReference type="SUPFAM" id="SSF52096">
    <property type="entry name" value="ClpP/crotonase"/>
    <property type="match status" value="2"/>
</dbReference>
<dbReference type="GO" id="GO:0009317">
    <property type="term" value="C:acetyl-CoA carboxylase complex"/>
    <property type="evidence" value="ECO:0007669"/>
    <property type="project" value="InterPro"/>
</dbReference>
<proteinExistence type="predicted"/>
<dbReference type="Pfam" id="PF01039">
    <property type="entry name" value="Carboxyl_trans"/>
    <property type="match status" value="1"/>
</dbReference>
<dbReference type="InterPro" id="IPR011763">
    <property type="entry name" value="COA_CT_C"/>
</dbReference>
<dbReference type="PROSITE" id="PS50989">
    <property type="entry name" value="COA_CT_CTER"/>
    <property type="match status" value="1"/>
</dbReference>
<dbReference type="AlphaFoldDB" id="A0A956RND4"/>
<feature type="domain" description="CoA carboxyltransferase C-terminal" evidence="2">
    <location>
        <begin position="266"/>
        <end position="511"/>
    </location>
</feature>